<keyword evidence="6 8" id="KW-1133">Transmembrane helix</keyword>
<evidence type="ECO:0000256" key="6">
    <source>
        <dbReference type="ARBA" id="ARBA00022989"/>
    </source>
</evidence>
<keyword evidence="5 8" id="KW-0812">Transmembrane</keyword>
<feature type="domain" description="Major facilitator superfamily (MFS) profile" evidence="9">
    <location>
        <begin position="1"/>
        <end position="111"/>
    </location>
</feature>
<keyword evidence="3" id="KW-1003">Cell membrane</keyword>
<feature type="transmembrane region" description="Helical" evidence="8">
    <location>
        <begin position="20"/>
        <end position="39"/>
    </location>
</feature>
<protein>
    <recommendedName>
        <fullName evidence="9">Major facilitator superfamily (MFS) profile domain-containing protein</fullName>
    </recommendedName>
</protein>
<dbReference type="PANTHER" id="PTHR23522:SF10">
    <property type="entry name" value="3-PHENYLPROPIONIC ACID TRANSPORTER-RELATED"/>
    <property type="match status" value="1"/>
</dbReference>
<dbReference type="PROSITE" id="PS50850">
    <property type="entry name" value="MFS"/>
    <property type="match status" value="1"/>
</dbReference>
<dbReference type="EMBL" id="CP007268">
    <property type="protein sequence ID" value="AHK78780.1"/>
    <property type="molecule type" value="Genomic_DNA"/>
</dbReference>
<dbReference type="InterPro" id="IPR020846">
    <property type="entry name" value="MFS_dom"/>
</dbReference>
<dbReference type="KEGG" id="hhc:M911_05910"/>
<dbReference type="AlphaFoldDB" id="W8L4D9"/>
<comment type="subcellular location">
    <subcellularLocation>
        <location evidence="1">Cell inner membrane</location>
        <topology evidence="1">Multi-pass membrane protein</topology>
    </subcellularLocation>
</comment>
<evidence type="ECO:0000256" key="1">
    <source>
        <dbReference type="ARBA" id="ARBA00004429"/>
    </source>
</evidence>
<proteinExistence type="predicted"/>
<evidence type="ECO:0000256" key="7">
    <source>
        <dbReference type="ARBA" id="ARBA00023136"/>
    </source>
</evidence>
<gene>
    <name evidence="10" type="ORF">M911_05910</name>
</gene>
<evidence type="ECO:0000313" key="11">
    <source>
        <dbReference type="Proteomes" id="UP000019442"/>
    </source>
</evidence>
<sequence>MLAGFVDSLPMLVVIQLMHAASYGLYHAAAISLIHQFFVGRQQGRGQALYSSLSFGLGGAMGALASGYIWDGAGPMWVYVMASGLATAGFVAALLGSGSRQYSVRPDSVNQ</sequence>
<evidence type="ECO:0000256" key="8">
    <source>
        <dbReference type="SAM" id="Phobius"/>
    </source>
</evidence>
<dbReference type="InterPro" id="IPR024989">
    <property type="entry name" value="MFS_assoc_dom"/>
</dbReference>
<dbReference type="HOGENOM" id="CLU_2154831_0_0_6"/>
<dbReference type="GO" id="GO:0005886">
    <property type="term" value="C:plasma membrane"/>
    <property type="evidence" value="ECO:0007669"/>
    <property type="project" value="UniProtKB-SubCell"/>
</dbReference>
<dbReference type="GO" id="GO:0015528">
    <property type="term" value="F:lactose:proton symporter activity"/>
    <property type="evidence" value="ECO:0007669"/>
    <property type="project" value="TreeGrafter"/>
</dbReference>
<reference evidence="11" key="2">
    <citation type="submission" date="2014-02" db="EMBL/GenBank/DDBJ databases">
        <title>Draft Genome Sequence of extremely halophilic bacteria Halorhodospira halochloris.</title>
        <authorList>
            <person name="Singh K.S."/>
        </authorList>
    </citation>
    <scope>NUCLEOTIDE SEQUENCE [LARGE SCALE GENOMIC DNA]</scope>
    <source>
        <strain evidence="11">A</strain>
    </source>
</reference>
<dbReference type="SUPFAM" id="SSF103473">
    <property type="entry name" value="MFS general substrate transporter"/>
    <property type="match status" value="1"/>
</dbReference>
<keyword evidence="7 8" id="KW-0472">Membrane</keyword>
<dbReference type="Proteomes" id="UP000019442">
    <property type="component" value="Chromosome"/>
</dbReference>
<evidence type="ECO:0000259" key="9">
    <source>
        <dbReference type="PROSITE" id="PS50850"/>
    </source>
</evidence>
<feature type="transmembrane region" description="Helical" evidence="8">
    <location>
        <begin position="48"/>
        <end position="70"/>
    </location>
</feature>
<feature type="transmembrane region" description="Helical" evidence="8">
    <location>
        <begin position="76"/>
        <end position="95"/>
    </location>
</feature>
<organism evidence="10 11">
    <name type="scientific">Ectothiorhodospira haloalkaliphila</name>
    <dbReference type="NCBI Taxonomy" id="421628"/>
    <lineage>
        <taxon>Bacteria</taxon>
        <taxon>Pseudomonadati</taxon>
        <taxon>Pseudomonadota</taxon>
        <taxon>Gammaproteobacteria</taxon>
        <taxon>Chromatiales</taxon>
        <taxon>Ectothiorhodospiraceae</taxon>
        <taxon>Ectothiorhodospira</taxon>
    </lineage>
</organism>
<evidence type="ECO:0000256" key="5">
    <source>
        <dbReference type="ARBA" id="ARBA00022692"/>
    </source>
</evidence>
<reference evidence="10 11" key="1">
    <citation type="journal article" date="2014" name="J Genomics">
        <title>Draft Genome Sequence of the Extremely Halophilic Phototrophic Purple Sulfur Bacterium Halorhodospira halochloris.</title>
        <authorList>
            <person name="Singh K.S."/>
            <person name="Kirksey J."/>
            <person name="Hoff W.D."/>
            <person name="Deole R."/>
        </authorList>
    </citation>
    <scope>NUCLEOTIDE SEQUENCE [LARGE SCALE GENOMIC DNA]</scope>
    <source>
        <strain evidence="10 11">A</strain>
    </source>
</reference>
<accession>W8L4D9</accession>
<evidence type="ECO:0000313" key="10">
    <source>
        <dbReference type="EMBL" id="AHK78780.1"/>
    </source>
</evidence>
<dbReference type="InterPro" id="IPR036259">
    <property type="entry name" value="MFS_trans_sf"/>
</dbReference>
<dbReference type="GO" id="GO:0030395">
    <property type="term" value="F:lactose binding"/>
    <property type="evidence" value="ECO:0007669"/>
    <property type="project" value="TreeGrafter"/>
</dbReference>
<dbReference type="PANTHER" id="PTHR23522">
    <property type="entry name" value="BLL5896 PROTEIN"/>
    <property type="match status" value="1"/>
</dbReference>
<dbReference type="Gene3D" id="1.20.1250.20">
    <property type="entry name" value="MFS general substrate transporter like domains"/>
    <property type="match status" value="1"/>
</dbReference>
<dbReference type="PATRIC" id="fig|1354791.3.peg.1616"/>
<dbReference type="Pfam" id="PF12832">
    <property type="entry name" value="MFS_1_like"/>
    <property type="match status" value="1"/>
</dbReference>
<evidence type="ECO:0000256" key="4">
    <source>
        <dbReference type="ARBA" id="ARBA00022519"/>
    </source>
</evidence>
<evidence type="ECO:0000256" key="2">
    <source>
        <dbReference type="ARBA" id="ARBA00022448"/>
    </source>
</evidence>
<evidence type="ECO:0000256" key="3">
    <source>
        <dbReference type="ARBA" id="ARBA00022475"/>
    </source>
</evidence>
<keyword evidence="11" id="KW-1185">Reference proteome</keyword>
<name>W8L4D9_9GAMM</name>
<keyword evidence="2" id="KW-0813">Transport</keyword>
<keyword evidence="4" id="KW-0997">Cell inner membrane</keyword>